<dbReference type="Gene3D" id="3.40.50.2020">
    <property type="match status" value="1"/>
</dbReference>
<dbReference type="Pfam" id="PF14681">
    <property type="entry name" value="UPRTase"/>
    <property type="match status" value="1"/>
</dbReference>
<dbReference type="NCBIfam" id="NF001097">
    <property type="entry name" value="PRK00129.1"/>
    <property type="match status" value="1"/>
</dbReference>
<dbReference type="RefSeq" id="WP_073168471.1">
    <property type="nucleotide sequence ID" value="NZ_FQZE01000011.1"/>
</dbReference>
<dbReference type="GO" id="GO:0016757">
    <property type="term" value="F:glycosyltransferase activity"/>
    <property type="evidence" value="ECO:0007669"/>
    <property type="project" value="UniProtKB-KW"/>
</dbReference>
<dbReference type="InterPro" id="IPR000836">
    <property type="entry name" value="PRTase_dom"/>
</dbReference>
<keyword evidence="2" id="KW-0328">Glycosyltransferase</keyword>
<dbReference type="Proteomes" id="UP000184050">
    <property type="component" value="Unassembled WGS sequence"/>
</dbReference>
<keyword evidence="2" id="KW-0808">Transferase</keyword>
<organism evidence="2 3">
    <name type="scientific">Tangfeifania diversioriginum</name>
    <dbReference type="NCBI Taxonomy" id="1168035"/>
    <lineage>
        <taxon>Bacteria</taxon>
        <taxon>Pseudomonadati</taxon>
        <taxon>Bacteroidota</taxon>
        <taxon>Bacteroidia</taxon>
        <taxon>Marinilabiliales</taxon>
        <taxon>Prolixibacteraceae</taxon>
        <taxon>Tangfeifania</taxon>
    </lineage>
</organism>
<dbReference type="PANTHER" id="PTHR11608:SF0">
    <property type="entry name" value="BIFUNCTIONAL PROTEIN PYRR"/>
    <property type="match status" value="1"/>
</dbReference>
<protein>
    <submittedName>
        <fullName evidence="2">Uracil phosphoribosyltransferase</fullName>
    </submittedName>
</protein>
<evidence type="ECO:0000259" key="1">
    <source>
        <dbReference type="Pfam" id="PF14681"/>
    </source>
</evidence>
<evidence type="ECO:0000313" key="3">
    <source>
        <dbReference type="Proteomes" id="UP000184050"/>
    </source>
</evidence>
<keyword evidence="3" id="KW-1185">Reference proteome</keyword>
<dbReference type="OrthoDB" id="9781675at2"/>
<dbReference type="STRING" id="1168035.SAMN05444280_11154"/>
<dbReference type="AlphaFoldDB" id="A0A1M6GNE5"/>
<dbReference type="EMBL" id="FQZE01000011">
    <property type="protein sequence ID" value="SHJ11386.1"/>
    <property type="molecule type" value="Genomic_DNA"/>
</dbReference>
<sequence length="220" mass="24423">MEVKVFGNSHTIFDQYLAEIRDCNIQKDPMRFRENMYRIGELFAYEISKELEYETSDIKTPLGIAKVPVLKQQPVLATILRAGLAMHNGLLKILDRAENCFISAYRKYTENGGFDIEFEYMASPSLDGKVVILSDPMLASGKSMEIGYEALFSKGTPAHVHLVAIIASQQGVEYIQETIRAENVTLWLGAVDESLTAKSYIAPGLGDAGDLAYGEKVDSK</sequence>
<reference evidence="2 3" key="1">
    <citation type="submission" date="2016-11" db="EMBL/GenBank/DDBJ databases">
        <authorList>
            <person name="Jaros S."/>
            <person name="Januszkiewicz K."/>
            <person name="Wedrychowicz H."/>
        </authorList>
    </citation>
    <scope>NUCLEOTIDE SEQUENCE [LARGE SCALE GENOMIC DNA]</scope>
    <source>
        <strain evidence="2 3">DSM 27063</strain>
    </source>
</reference>
<evidence type="ECO:0000313" key="2">
    <source>
        <dbReference type="EMBL" id="SHJ11386.1"/>
    </source>
</evidence>
<dbReference type="PANTHER" id="PTHR11608">
    <property type="entry name" value="BIFUNCTIONAL PROTEIN PYRR"/>
    <property type="match status" value="1"/>
</dbReference>
<dbReference type="SUPFAM" id="SSF53271">
    <property type="entry name" value="PRTase-like"/>
    <property type="match status" value="1"/>
</dbReference>
<feature type="domain" description="Phosphoribosyltransferase" evidence="1">
    <location>
        <begin position="9"/>
        <end position="214"/>
    </location>
</feature>
<dbReference type="InterPro" id="IPR050137">
    <property type="entry name" value="PyrR_bifunctional"/>
</dbReference>
<dbReference type="InterPro" id="IPR029057">
    <property type="entry name" value="PRTase-like"/>
</dbReference>
<gene>
    <name evidence="2" type="ORF">SAMN05444280_11154</name>
</gene>
<accession>A0A1M6GNE5</accession>
<dbReference type="CDD" id="cd06223">
    <property type="entry name" value="PRTases_typeI"/>
    <property type="match status" value="1"/>
</dbReference>
<proteinExistence type="predicted"/>
<name>A0A1M6GNE5_9BACT</name>